<evidence type="ECO:0000256" key="9">
    <source>
        <dbReference type="PIRSR" id="PIRSR623088-2"/>
    </source>
</evidence>
<organism evidence="13">
    <name type="scientific">Oikopleura dioica</name>
    <name type="common">Tunicate</name>
    <dbReference type="NCBI Taxonomy" id="34765"/>
    <lineage>
        <taxon>Eukaryota</taxon>
        <taxon>Metazoa</taxon>
        <taxon>Chordata</taxon>
        <taxon>Tunicata</taxon>
        <taxon>Appendicularia</taxon>
        <taxon>Copelata</taxon>
        <taxon>Oikopleuridae</taxon>
        <taxon>Oikopleura</taxon>
    </lineage>
</organism>
<feature type="binding site" evidence="9">
    <location>
        <position position="356"/>
    </location>
    <ligand>
        <name>AMP</name>
        <dbReference type="ChEBI" id="CHEBI:456215"/>
    </ligand>
</feature>
<dbReference type="SUPFAM" id="SSF109604">
    <property type="entry name" value="HD-domain/PDEase-like"/>
    <property type="match status" value="1"/>
</dbReference>
<evidence type="ECO:0000313" key="14">
    <source>
        <dbReference type="Proteomes" id="UP000001307"/>
    </source>
</evidence>
<dbReference type="PROSITE" id="PS00126">
    <property type="entry name" value="PDEASE_I_1"/>
    <property type="match status" value="1"/>
</dbReference>
<feature type="binding site" evidence="10">
    <location>
        <position position="250"/>
    </location>
    <ligand>
        <name>Zn(2+)</name>
        <dbReference type="ChEBI" id="CHEBI:29105"/>
        <label>2</label>
    </ligand>
</feature>
<proteinExistence type="inferred from homology"/>
<dbReference type="CDD" id="cd00077">
    <property type="entry name" value="HDc"/>
    <property type="match status" value="1"/>
</dbReference>
<evidence type="ECO:0000256" key="3">
    <source>
        <dbReference type="ARBA" id="ARBA00022723"/>
    </source>
</evidence>
<evidence type="ECO:0000256" key="10">
    <source>
        <dbReference type="PIRSR" id="PIRSR623088-3"/>
    </source>
</evidence>
<dbReference type="AlphaFoldDB" id="E4X1M2"/>
<dbReference type="InterPro" id="IPR003607">
    <property type="entry name" value="HD/PDEase_dom"/>
</dbReference>
<dbReference type="PANTHER" id="PTHR11347">
    <property type="entry name" value="CYCLIC NUCLEOTIDE PHOSPHODIESTERASE"/>
    <property type="match status" value="1"/>
</dbReference>
<feature type="binding site" evidence="10">
    <location>
        <position position="249"/>
    </location>
    <ligand>
        <name>Zn(2+)</name>
        <dbReference type="ChEBI" id="CHEBI:29105"/>
        <label>1</label>
    </ligand>
</feature>
<protein>
    <recommendedName>
        <fullName evidence="11">Phosphodiesterase</fullName>
        <ecNumber evidence="11">3.1.4.-</ecNumber>
    </recommendedName>
</protein>
<feature type="binding site" evidence="10">
    <location>
        <position position="213"/>
    </location>
    <ligand>
        <name>Zn(2+)</name>
        <dbReference type="ChEBI" id="CHEBI:29105"/>
        <label>1</label>
    </ligand>
</feature>
<comment type="catalytic activity">
    <reaction evidence="6">
        <text>3',5'-cyclic GMP + H2O = GMP + H(+)</text>
        <dbReference type="Rhea" id="RHEA:16957"/>
        <dbReference type="ChEBI" id="CHEBI:15377"/>
        <dbReference type="ChEBI" id="CHEBI:15378"/>
        <dbReference type="ChEBI" id="CHEBI:57746"/>
        <dbReference type="ChEBI" id="CHEBI:58115"/>
    </reaction>
    <physiologicalReaction direction="left-to-right" evidence="6">
        <dbReference type="Rhea" id="RHEA:16958"/>
    </physiologicalReaction>
</comment>
<feature type="binding site" evidence="9">
    <location>
        <position position="250"/>
    </location>
    <ligand>
        <name>AMP</name>
        <dbReference type="ChEBI" id="CHEBI:456215"/>
    </ligand>
</feature>
<dbReference type="InterPro" id="IPR013706">
    <property type="entry name" value="PDE1_N"/>
</dbReference>
<accession>E4X1M2</accession>
<feature type="domain" description="PDEase" evidence="12">
    <location>
        <begin position="129"/>
        <end position="488"/>
    </location>
</feature>
<dbReference type="PROSITE" id="PS51845">
    <property type="entry name" value="PDEASE_I_2"/>
    <property type="match status" value="1"/>
</dbReference>
<dbReference type="PRINTS" id="PR00387">
    <property type="entry name" value="PDIESTERASE1"/>
</dbReference>
<dbReference type="InterPro" id="IPR023174">
    <property type="entry name" value="PDEase_CS"/>
</dbReference>
<evidence type="ECO:0000256" key="11">
    <source>
        <dbReference type="RuleBase" id="RU363067"/>
    </source>
</evidence>
<dbReference type="EC" id="3.1.4.-" evidence="11"/>
<dbReference type="EMBL" id="FN653021">
    <property type="protein sequence ID" value="CBY23339.1"/>
    <property type="molecule type" value="Genomic_DNA"/>
</dbReference>
<evidence type="ECO:0000256" key="2">
    <source>
        <dbReference type="ARBA" id="ARBA00022535"/>
    </source>
</evidence>
<dbReference type="InParanoid" id="E4X1M2"/>
<feature type="binding site" evidence="10">
    <location>
        <position position="250"/>
    </location>
    <ligand>
        <name>Zn(2+)</name>
        <dbReference type="ChEBI" id="CHEBI:29105"/>
        <label>1</label>
    </ligand>
</feature>
<evidence type="ECO:0000259" key="12">
    <source>
        <dbReference type="PROSITE" id="PS51845"/>
    </source>
</evidence>
<dbReference type="Gene3D" id="1.10.1300.10">
    <property type="entry name" value="3'5'-cyclic nucleotide phosphodiesterase, catalytic domain"/>
    <property type="match status" value="1"/>
</dbReference>
<keyword evidence="2" id="KW-0140">cGMP</keyword>
<reference evidence="13" key="1">
    <citation type="journal article" date="2010" name="Science">
        <title>Plasticity of animal genome architecture unmasked by rapid evolution of a pelagic tunicate.</title>
        <authorList>
            <person name="Denoeud F."/>
            <person name="Henriet S."/>
            <person name="Mungpakdee S."/>
            <person name="Aury J.M."/>
            <person name="Da Silva C."/>
            <person name="Brinkmann H."/>
            <person name="Mikhaleva J."/>
            <person name="Olsen L.C."/>
            <person name="Jubin C."/>
            <person name="Canestro C."/>
            <person name="Bouquet J.M."/>
            <person name="Danks G."/>
            <person name="Poulain J."/>
            <person name="Campsteijn C."/>
            <person name="Adamski M."/>
            <person name="Cross I."/>
            <person name="Yadetie F."/>
            <person name="Muffato M."/>
            <person name="Louis A."/>
            <person name="Butcher S."/>
            <person name="Tsagkogeorga G."/>
            <person name="Konrad A."/>
            <person name="Singh S."/>
            <person name="Jensen M.F."/>
            <person name="Cong E.H."/>
            <person name="Eikeseth-Otteraa H."/>
            <person name="Noel B."/>
            <person name="Anthouard V."/>
            <person name="Porcel B.M."/>
            <person name="Kachouri-Lafond R."/>
            <person name="Nishino A."/>
            <person name="Ugolini M."/>
            <person name="Chourrout P."/>
            <person name="Nishida H."/>
            <person name="Aasland R."/>
            <person name="Huzurbazar S."/>
            <person name="Westhof E."/>
            <person name="Delsuc F."/>
            <person name="Lehrach H."/>
            <person name="Reinhardt R."/>
            <person name="Weissenbach J."/>
            <person name="Roy S.W."/>
            <person name="Artiguenave F."/>
            <person name="Postlethwait J.H."/>
            <person name="Manak J.R."/>
            <person name="Thompson E.M."/>
            <person name="Jaillon O."/>
            <person name="Du Pasquier L."/>
            <person name="Boudinot P."/>
            <person name="Liberles D.A."/>
            <person name="Volff J.N."/>
            <person name="Philippe H."/>
            <person name="Lenhard B."/>
            <person name="Roest Crollius H."/>
            <person name="Wincker P."/>
            <person name="Chourrout D."/>
        </authorList>
    </citation>
    <scope>NUCLEOTIDE SEQUENCE [LARGE SCALE GENOMIC DNA]</scope>
</reference>
<dbReference type="InterPro" id="IPR002073">
    <property type="entry name" value="PDEase_catalytic_dom"/>
</dbReference>
<dbReference type="Proteomes" id="UP000001307">
    <property type="component" value="Unassembled WGS sequence"/>
</dbReference>
<feature type="binding site" evidence="10">
    <location>
        <position position="356"/>
    </location>
    <ligand>
        <name>Zn(2+)</name>
        <dbReference type="ChEBI" id="CHEBI:29105"/>
        <label>1</label>
    </ligand>
</feature>
<feature type="binding site" evidence="9">
    <location>
        <begin position="209"/>
        <end position="213"/>
    </location>
    <ligand>
        <name>AMP</name>
        <dbReference type="ChEBI" id="CHEBI:456215"/>
    </ligand>
</feature>
<dbReference type="InterPro" id="IPR036971">
    <property type="entry name" value="PDEase_catalytic_dom_sf"/>
</dbReference>
<evidence type="ECO:0000256" key="8">
    <source>
        <dbReference type="PIRSR" id="PIRSR623088-1"/>
    </source>
</evidence>
<comment type="cofactor">
    <cofactor evidence="11">
        <name>a divalent metal cation</name>
        <dbReference type="ChEBI" id="CHEBI:60240"/>
    </cofactor>
    <text evidence="11">Binds 2 divalent metal cations per subunit. Site 1 may preferentially bind zinc ions, while site 2 has a preference for magnesium and/or manganese ions.</text>
</comment>
<dbReference type="InterPro" id="IPR023088">
    <property type="entry name" value="PDEase"/>
</dbReference>
<sequence>MSSKERALWILGLRQRDKFRKKQLHQVAKRLETLLERHSLEKNVTVEELIGPTKLAVQLLKTSLKGPAINNDFVKIDSTVPHEVRQWLMSTFTPQKISARSVGESRRKGLKGIVAGISAAIRMEKLSVSKNEMAGLTDDIKRQLGNISSWNFDIFEFSRISSNRPLLYVLYQSLASFDLLADFRIKEPVLMNFAARIEDLYLTNKNPYHNDIHAADVTQALFSMIDLNGAQVWLDNVELFAALFAAAIHDVSHSGTTNNFHVMTKSNLANLYNDRSVLENFHLTTGFGVCAKEESNILAGLNDKQFFNFRKIVIDMVLATDMVFHNEHLIYFSDVKNSPSLADTTTVLGFMLHSADISHSLRPWKHHEKMVEDLFEEFFRQGDKEAAAGFTISPLCDRATLQIPNSQISFNKYIIEPTFTALTDFFKAANDCLFDVDGILEDPHNSQADAPDLAAQRKIFKNKAVRFEKTWKGHLKKNLQNWEKAAKK</sequence>
<dbReference type="GO" id="GO:0047555">
    <property type="term" value="F:3',5'-cyclic-GMP phosphodiesterase activity"/>
    <property type="evidence" value="ECO:0007669"/>
    <property type="project" value="RHEA"/>
</dbReference>
<evidence type="ECO:0000256" key="1">
    <source>
        <dbReference type="ARBA" id="ARBA00010664"/>
    </source>
</evidence>
<dbReference type="GO" id="GO:0007165">
    <property type="term" value="P:signal transduction"/>
    <property type="evidence" value="ECO:0007669"/>
    <property type="project" value="InterPro"/>
</dbReference>
<dbReference type="GO" id="GO:0004115">
    <property type="term" value="F:3',5'-cyclic-AMP phosphodiesterase activity"/>
    <property type="evidence" value="ECO:0007669"/>
    <property type="project" value="RHEA"/>
</dbReference>
<evidence type="ECO:0000256" key="7">
    <source>
        <dbReference type="ARBA" id="ARBA00033709"/>
    </source>
</evidence>
<comment type="catalytic activity">
    <reaction evidence="7">
        <text>a nucleoside 3',5'-cyclic phosphate + H2O = a nucleoside 5'-phosphate + H(+)</text>
        <dbReference type="Rhea" id="RHEA:14653"/>
        <dbReference type="ChEBI" id="CHEBI:15377"/>
        <dbReference type="ChEBI" id="CHEBI:15378"/>
        <dbReference type="ChEBI" id="CHEBI:57867"/>
        <dbReference type="ChEBI" id="CHEBI:58464"/>
        <dbReference type="EC" id="3.1.4.17"/>
    </reaction>
    <physiologicalReaction direction="left-to-right" evidence="7">
        <dbReference type="Rhea" id="RHEA:14654"/>
    </physiologicalReaction>
</comment>
<dbReference type="OrthoDB" id="189220at2759"/>
<dbReference type="Pfam" id="PF00233">
    <property type="entry name" value="PDEase_I"/>
    <property type="match status" value="1"/>
</dbReference>
<evidence type="ECO:0000256" key="5">
    <source>
        <dbReference type="ARBA" id="ARBA00033675"/>
    </source>
</evidence>
<comment type="catalytic activity">
    <reaction evidence="5">
        <text>3',5'-cyclic AMP + H2O = AMP + H(+)</text>
        <dbReference type="Rhea" id="RHEA:25277"/>
        <dbReference type="ChEBI" id="CHEBI:15377"/>
        <dbReference type="ChEBI" id="CHEBI:15378"/>
        <dbReference type="ChEBI" id="CHEBI:58165"/>
        <dbReference type="ChEBI" id="CHEBI:456215"/>
    </reaction>
    <physiologicalReaction direction="left-to-right" evidence="5">
        <dbReference type="Rhea" id="RHEA:25278"/>
    </physiologicalReaction>
</comment>
<feature type="active site" description="Proton donor" evidence="8">
    <location>
        <position position="209"/>
    </location>
</feature>
<evidence type="ECO:0000256" key="6">
    <source>
        <dbReference type="ARBA" id="ARBA00033684"/>
    </source>
</evidence>
<feature type="binding site" evidence="9">
    <location>
        <position position="407"/>
    </location>
    <ligand>
        <name>AMP</name>
        <dbReference type="ChEBI" id="CHEBI:456215"/>
    </ligand>
</feature>
<comment type="similarity">
    <text evidence="1">Belongs to the cyclic nucleotide phosphodiesterase family. PDE1 subfamily.</text>
</comment>
<gene>
    <name evidence="13" type="ORF">GSOID_T00015770001</name>
</gene>
<dbReference type="Pfam" id="PF08499">
    <property type="entry name" value="PDEase_I_N"/>
    <property type="match status" value="1"/>
</dbReference>
<dbReference type="GO" id="GO:0046872">
    <property type="term" value="F:metal ion binding"/>
    <property type="evidence" value="ECO:0007669"/>
    <property type="project" value="UniProtKB-KW"/>
</dbReference>
<evidence type="ECO:0000313" key="13">
    <source>
        <dbReference type="EMBL" id="CBY23339.1"/>
    </source>
</evidence>
<keyword evidence="4 11" id="KW-0378">Hydrolase</keyword>
<keyword evidence="14" id="KW-1185">Reference proteome</keyword>
<dbReference type="SMART" id="SM00471">
    <property type="entry name" value="HDc"/>
    <property type="match status" value="1"/>
</dbReference>
<keyword evidence="3 10" id="KW-0479">Metal-binding</keyword>
<evidence type="ECO:0000256" key="4">
    <source>
        <dbReference type="ARBA" id="ARBA00022801"/>
    </source>
</evidence>
<name>E4X1M2_OIKDI</name>